<evidence type="ECO:0000256" key="1">
    <source>
        <dbReference type="ARBA" id="ARBA00022614"/>
    </source>
</evidence>
<name>A0A3Q3ESL5_9LABR</name>
<dbReference type="Ensembl" id="ENSLBET00000010941.1">
    <property type="protein sequence ID" value="ENSLBEP00000010379.1"/>
    <property type="gene ID" value="ENSLBEG00000008032.1"/>
</dbReference>
<feature type="signal peptide" evidence="5">
    <location>
        <begin position="1"/>
        <end position="48"/>
    </location>
</feature>
<dbReference type="PANTHER" id="PTHR24373:SF370">
    <property type="entry name" value="FISH-LIPS, ISOFORM E"/>
    <property type="match status" value="1"/>
</dbReference>
<dbReference type="GeneTree" id="ENSGT00940000166731"/>
<dbReference type="GO" id="GO:0005615">
    <property type="term" value="C:extracellular space"/>
    <property type="evidence" value="ECO:0007669"/>
    <property type="project" value="TreeGrafter"/>
</dbReference>
<dbReference type="FunFam" id="3.80.10.10:FF:000770">
    <property type="entry name" value="Uncharacterized protein"/>
    <property type="match status" value="1"/>
</dbReference>
<reference evidence="7" key="2">
    <citation type="submission" date="2025-09" db="UniProtKB">
        <authorList>
            <consortium name="Ensembl"/>
        </authorList>
    </citation>
    <scope>IDENTIFICATION</scope>
</reference>
<dbReference type="InterPro" id="IPR032675">
    <property type="entry name" value="LRR_dom_sf"/>
</dbReference>
<dbReference type="SMART" id="SM00364">
    <property type="entry name" value="LRR_BAC"/>
    <property type="match status" value="7"/>
</dbReference>
<keyword evidence="2 5" id="KW-0732">Signal</keyword>
<dbReference type="InParanoid" id="A0A3Q3ESL5"/>
<evidence type="ECO:0000256" key="3">
    <source>
        <dbReference type="ARBA" id="ARBA00022737"/>
    </source>
</evidence>
<dbReference type="InterPro" id="IPR000483">
    <property type="entry name" value="Cys-rich_flank_reg_C"/>
</dbReference>
<keyword evidence="1" id="KW-0433">Leucine-rich repeat</keyword>
<proteinExistence type="predicted"/>
<dbReference type="Gene3D" id="3.80.10.10">
    <property type="entry name" value="Ribonuclease Inhibitor"/>
    <property type="match status" value="2"/>
</dbReference>
<dbReference type="InterPro" id="IPR001611">
    <property type="entry name" value="Leu-rich_rpt"/>
</dbReference>
<dbReference type="Proteomes" id="UP000261660">
    <property type="component" value="Unplaced"/>
</dbReference>
<dbReference type="PANTHER" id="PTHR24373">
    <property type="entry name" value="SLIT RELATED LEUCINE-RICH REPEAT NEURONAL PROTEIN"/>
    <property type="match status" value="1"/>
</dbReference>
<dbReference type="SMART" id="SM00082">
    <property type="entry name" value="LRRCT"/>
    <property type="match status" value="1"/>
</dbReference>
<evidence type="ECO:0000259" key="6">
    <source>
        <dbReference type="SMART" id="SM00082"/>
    </source>
</evidence>
<dbReference type="InterPro" id="IPR050328">
    <property type="entry name" value="Dev_Immune_Receptor"/>
</dbReference>
<sequence>MPLNILSIYIFTLKRLISSVEPEFPGLTMGKKLRLVLLLLLLCQKGNAELHTFCPVRCQCFTPVQVLCAETWLSHLPKNMSRQITEFILMTSSVAHLFPNTLEDSPQLTKLVFLNNVLTSIHSQAFTHLTNLQELEISGNPLLNHFHLGTFSKQGNLTKLLLNYNQVNELLPGMFDPLKNLETLQMKGNVISDLPEFIFLKLNNLLVLDLSQNKLTEVKRQTFAGLGKLETLKMNNNLISNLTSNTFNNISQLAELHLEGNKISELADSIFCMLTNLKVLNLRGNILTSFSDKVFGFQLSNLKELNLKGNRLTQLYSLSRFTTLTDLTLSSNQLSYLPQTIFKNVTTLENIDLSENQLNSLPGTIFRDLFSIKTIHLNKNNLSKVEANLFEDQLLMQKIYLSDNQLETIPLGLLDPLIMQHTVRFHGNPWKCDCHLFYLHDWVLKNSLDIEMLDRVLCHGPRFFRGRTVASMDRDQLVCQVSEDEMPDMRNCILQASRNSTQTSGLSHYSASEEWEPWAVLGRGQEGPVPVTLSFGPPCGHPSKRKSPLITHIQYLTTGLTI</sequence>
<dbReference type="STRING" id="56723.ENSLBEP00000010379"/>
<organism evidence="7 8">
    <name type="scientific">Labrus bergylta</name>
    <name type="common">ballan wrasse</name>
    <dbReference type="NCBI Taxonomy" id="56723"/>
    <lineage>
        <taxon>Eukaryota</taxon>
        <taxon>Metazoa</taxon>
        <taxon>Chordata</taxon>
        <taxon>Craniata</taxon>
        <taxon>Vertebrata</taxon>
        <taxon>Euteleostomi</taxon>
        <taxon>Actinopterygii</taxon>
        <taxon>Neopterygii</taxon>
        <taxon>Teleostei</taxon>
        <taxon>Neoteleostei</taxon>
        <taxon>Acanthomorphata</taxon>
        <taxon>Eupercaria</taxon>
        <taxon>Labriformes</taxon>
        <taxon>Labridae</taxon>
        <taxon>Labrus</taxon>
    </lineage>
</organism>
<evidence type="ECO:0000256" key="2">
    <source>
        <dbReference type="ARBA" id="ARBA00022729"/>
    </source>
</evidence>
<evidence type="ECO:0000313" key="8">
    <source>
        <dbReference type="Proteomes" id="UP000261660"/>
    </source>
</evidence>
<feature type="domain" description="LRRCT" evidence="6">
    <location>
        <begin position="428"/>
        <end position="480"/>
    </location>
</feature>
<dbReference type="PROSITE" id="PS51450">
    <property type="entry name" value="LRR"/>
    <property type="match status" value="4"/>
</dbReference>
<dbReference type="PRINTS" id="PR00019">
    <property type="entry name" value="LEURICHRPT"/>
</dbReference>
<dbReference type="Pfam" id="PF13855">
    <property type="entry name" value="LRR_8"/>
    <property type="match status" value="4"/>
</dbReference>
<accession>A0A3Q3ESL5</accession>
<dbReference type="InterPro" id="IPR003591">
    <property type="entry name" value="Leu-rich_rpt_typical-subtyp"/>
</dbReference>
<dbReference type="GO" id="GO:0031012">
    <property type="term" value="C:extracellular matrix"/>
    <property type="evidence" value="ECO:0007669"/>
    <property type="project" value="TreeGrafter"/>
</dbReference>
<keyword evidence="8" id="KW-1185">Reference proteome</keyword>
<dbReference type="FunFam" id="3.80.10.10:FF:001360">
    <property type="entry name" value="Uncharacterized protein"/>
    <property type="match status" value="1"/>
</dbReference>
<dbReference type="SMART" id="SM00369">
    <property type="entry name" value="LRR_TYP"/>
    <property type="match status" value="13"/>
</dbReference>
<evidence type="ECO:0000256" key="5">
    <source>
        <dbReference type="SAM" id="SignalP"/>
    </source>
</evidence>
<feature type="chain" id="PRO_5018647350" description="LRRCT domain-containing protein" evidence="5">
    <location>
        <begin position="49"/>
        <end position="562"/>
    </location>
</feature>
<reference evidence="7" key="1">
    <citation type="submission" date="2025-08" db="UniProtKB">
        <authorList>
            <consortium name="Ensembl"/>
        </authorList>
    </citation>
    <scope>IDENTIFICATION</scope>
</reference>
<dbReference type="SUPFAM" id="SSF52058">
    <property type="entry name" value="L domain-like"/>
    <property type="match status" value="1"/>
</dbReference>
<dbReference type="AlphaFoldDB" id="A0A3Q3ESL5"/>
<dbReference type="FunCoup" id="A0A3Q3ESL5">
    <property type="interactions" value="1"/>
</dbReference>
<keyword evidence="3" id="KW-0677">Repeat</keyword>
<evidence type="ECO:0000256" key="4">
    <source>
        <dbReference type="ARBA" id="ARBA00023180"/>
    </source>
</evidence>
<keyword evidence="4" id="KW-0325">Glycoprotein</keyword>
<protein>
    <recommendedName>
        <fullName evidence="6">LRRCT domain-containing protein</fullName>
    </recommendedName>
</protein>
<evidence type="ECO:0000313" key="7">
    <source>
        <dbReference type="Ensembl" id="ENSLBEP00000010379.1"/>
    </source>
</evidence>
<dbReference type="SMART" id="SM00365">
    <property type="entry name" value="LRR_SD22"/>
    <property type="match status" value="6"/>
</dbReference>